<evidence type="ECO:0000256" key="11">
    <source>
        <dbReference type="PROSITE-ProRule" id="PRU00169"/>
    </source>
</evidence>
<evidence type="ECO:0000259" key="14">
    <source>
        <dbReference type="PROSITE" id="PS50109"/>
    </source>
</evidence>
<evidence type="ECO:0000256" key="12">
    <source>
        <dbReference type="SAM" id="Coils"/>
    </source>
</evidence>
<evidence type="ECO:0000313" key="16">
    <source>
        <dbReference type="EMBL" id="TCS92074.1"/>
    </source>
</evidence>
<dbReference type="PROSITE" id="PS50283">
    <property type="entry name" value="NA_SOLUT_SYMP_3"/>
    <property type="match status" value="1"/>
</dbReference>
<feature type="modified residue" description="4-aspartylphosphate" evidence="11">
    <location>
        <position position="1041"/>
    </location>
</feature>
<dbReference type="CDD" id="cd00156">
    <property type="entry name" value="REC"/>
    <property type="match status" value="1"/>
</dbReference>
<dbReference type="AlphaFoldDB" id="A0A4S3KZ65"/>
<keyword evidence="12" id="KW-0175">Coiled coil</keyword>
<evidence type="ECO:0000256" key="8">
    <source>
        <dbReference type="ARBA" id="ARBA00022777"/>
    </source>
</evidence>
<dbReference type="CDD" id="cd10322">
    <property type="entry name" value="SLC5sbd"/>
    <property type="match status" value="1"/>
</dbReference>
<dbReference type="Gene3D" id="3.30.565.10">
    <property type="entry name" value="Histidine kinase-like ATPase, C-terminal domain"/>
    <property type="match status" value="1"/>
</dbReference>
<comment type="similarity">
    <text evidence="3">Belongs to the sodium:solute symporter (SSF) (TC 2.A.21) family.</text>
</comment>
<evidence type="ECO:0000256" key="9">
    <source>
        <dbReference type="ARBA" id="ARBA00022989"/>
    </source>
</evidence>
<feature type="transmembrane region" description="Helical" evidence="13">
    <location>
        <begin position="231"/>
        <end position="250"/>
    </location>
</feature>
<dbReference type="InterPro" id="IPR036890">
    <property type="entry name" value="HATPase_C_sf"/>
</dbReference>
<dbReference type="PROSITE" id="PS50110">
    <property type="entry name" value="RESPONSE_REGULATORY"/>
    <property type="match status" value="1"/>
</dbReference>
<evidence type="ECO:0000313" key="17">
    <source>
        <dbReference type="Proteomes" id="UP000294599"/>
    </source>
</evidence>
<dbReference type="Pfam" id="PF00072">
    <property type="entry name" value="Response_reg"/>
    <property type="match status" value="1"/>
</dbReference>
<dbReference type="InterPro" id="IPR003661">
    <property type="entry name" value="HisK_dim/P_dom"/>
</dbReference>
<dbReference type="PROSITE" id="PS50109">
    <property type="entry name" value="HIS_KIN"/>
    <property type="match status" value="1"/>
</dbReference>
<dbReference type="InterPro" id="IPR003594">
    <property type="entry name" value="HATPase_dom"/>
</dbReference>
<dbReference type="InterPro" id="IPR011006">
    <property type="entry name" value="CheY-like_superfamily"/>
</dbReference>
<feature type="transmembrane region" description="Helical" evidence="13">
    <location>
        <begin position="65"/>
        <end position="84"/>
    </location>
</feature>
<dbReference type="Gene3D" id="3.30.450.20">
    <property type="entry name" value="PAS domain"/>
    <property type="match status" value="1"/>
</dbReference>
<evidence type="ECO:0000256" key="5">
    <source>
        <dbReference type="ARBA" id="ARBA00022553"/>
    </source>
</evidence>
<dbReference type="SUPFAM" id="SSF55874">
    <property type="entry name" value="ATPase domain of HSP90 chaperone/DNA topoisomerase II/histidine kinase"/>
    <property type="match status" value="1"/>
</dbReference>
<protein>
    <recommendedName>
        <fullName evidence="4">histidine kinase</fullName>
        <ecNumber evidence="4">2.7.13.3</ecNumber>
    </recommendedName>
</protein>
<keyword evidence="6" id="KW-0808">Transferase</keyword>
<evidence type="ECO:0000259" key="15">
    <source>
        <dbReference type="PROSITE" id="PS50110"/>
    </source>
</evidence>
<dbReference type="InterPro" id="IPR004358">
    <property type="entry name" value="Sig_transdc_His_kin-like_C"/>
</dbReference>
<dbReference type="OrthoDB" id="9764438at2"/>
<dbReference type="Gene3D" id="3.40.50.2300">
    <property type="match status" value="1"/>
</dbReference>
<organism evidence="16 17">
    <name type="scientific">Pseudofulvimonas gallinarii</name>
    <dbReference type="NCBI Taxonomy" id="634155"/>
    <lineage>
        <taxon>Bacteria</taxon>
        <taxon>Pseudomonadati</taxon>
        <taxon>Pseudomonadota</taxon>
        <taxon>Gammaproteobacteria</taxon>
        <taxon>Lysobacterales</taxon>
        <taxon>Rhodanobacteraceae</taxon>
        <taxon>Pseudofulvimonas</taxon>
    </lineage>
</organism>
<dbReference type="InterPro" id="IPR038377">
    <property type="entry name" value="Na/Glc_symporter_sf"/>
</dbReference>
<keyword evidence="10 13" id="KW-0472">Membrane</keyword>
<dbReference type="Proteomes" id="UP000294599">
    <property type="component" value="Unassembled WGS sequence"/>
</dbReference>
<dbReference type="InterPro" id="IPR036097">
    <property type="entry name" value="HisK_dim/P_sf"/>
</dbReference>
<dbReference type="CDD" id="cd00130">
    <property type="entry name" value="PAS"/>
    <property type="match status" value="1"/>
</dbReference>
<dbReference type="EMBL" id="SMAF01000040">
    <property type="protein sequence ID" value="TCS92074.1"/>
    <property type="molecule type" value="Genomic_DNA"/>
</dbReference>
<evidence type="ECO:0000256" key="10">
    <source>
        <dbReference type="ARBA" id="ARBA00023136"/>
    </source>
</evidence>
<accession>A0A4S3KZ65</accession>
<keyword evidence="9 13" id="KW-1133">Transmembrane helix</keyword>
<dbReference type="GO" id="GO:0009927">
    <property type="term" value="F:histidine phosphotransfer kinase activity"/>
    <property type="evidence" value="ECO:0007669"/>
    <property type="project" value="TreeGrafter"/>
</dbReference>
<feature type="coiled-coil region" evidence="12">
    <location>
        <begin position="729"/>
        <end position="756"/>
    </location>
</feature>
<evidence type="ECO:0000256" key="2">
    <source>
        <dbReference type="ARBA" id="ARBA00004141"/>
    </source>
</evidence>
<keyword evidence="7 13" id="KW-0812">Transmembrane</keyword>
<reference evidence="16 17" key="1">
    <citation type="submission" date="2019-03" db="EMBL/GenBank/DDBJ databases">
        <title>Genomic Encyclopedia of Type Strains, Phase IV (KMG-IV): sequencing the most valuable type-strain genomes for metagenomic binning, comparative biology and taxonomic classification.</title>
        <authorList>
            <person name="Goeker M."/>
        </authorList>
    </citation>
    <scope>NUCLEOTIDE SEQUENCE [LARGE SCALE GENOMIC DNA]</scope>
    <source>
        <strain evidence="16 17">DSM 21944</strain>
    </source>
</reference>
<evidence type="ECO:0000256" key="3">
    <source>
        <dbReference type="ARBA" id="ARBA00006434"/>
    </source>
</evidence>
<evidence type="ECO:0000256" key="6">
    <source>
        <dbReference type="ARBA" id="ARBA00022679"/>
    </source>
</evidence>
<dbReference type="PANTHER" id="PTHR43047:SF9">
    <property type="entry name" value="HISTIDINE KINASE"/>
    <property type="match status" value="1"/>
</dbReference>
<feature type="transmembrane region" description="Helical" evidence="13">
    <location>
        <begin position="317"/>
        <end position="346"/>
    </location>
</feature>
<feature type="transmembrane region" description="Helical" evidence="13">
    <location>
        <begin position="461"/>
        <end position="479"/>
    </location>
</feature>
<evidence type="ECO:0000256" key="7">
    <source>
        <dbReference type="ARBA" id="ARBA00022692"/>
    </source>
</evidence>
<dbReference type="SMART" id="SM00091">
    <property type="entry name" value="PAS"/>
    <property type="match status" value="1"/>
</dbReference>
<dbReference type="SUPFAM" id="SSF55785">
    <property type="entry name" value="PYP-like sensor domain (PAS domain)"/>
    <property type="match status" value="1"/>
</dbReference>
<dbReference type="Gene3D" id="1.10.287.130">
    <property type="match status" value="1"/>
</dbReference>
<feature type="transmembrane region" description="Helical" evidence="13">
    <location>
        <begin position="402"/>
        <end position="423"/>
    </location>
</feature>
<comment type="caution">
    <text evidence="16">The sequence shown here is derived from an EMBL/GenBank/DDBJ whole genome shotgun (WGS) entry which is preliminary data.</text>
</comment>
<keyword evidence="17" id="KW-1185">Reference proteome</keyword>
<evidence type="ECO:0000256" key="4">
    <source>
        <dbReference type="ARBA" id="ARBA00012438"/>
    </source>
</evidence>
<dbReference type="Gene3D" id="1.20.1730.10">
    <property type="entry name" value="Sodium/glucose cotransporter"/>
    <property type="match status" value="1"/>
</dbReference>
<dbReference type="Pfam" id="PF02518">
    <property type="entry name" value="HATPase_c"/>
    <property type="match status" value="1"/>
</dbReference>
<feature type="transmembrane region" description="Helical" evidence="13">
    <location>
        <begin position="150"/>
        <end position="172"/>
    </location>
</feature>
<keyword evidence="8 16" id="KW-0418">Kinase</keyword>
<dbReference type="SUPFAM" id="SSF47384">
    <property type="entry name" value="Homodimeric domain of signal transducing histidine kinase"/>
    <property type="match status" value="1"/>
</dbReference>
<feature type="transmembrane region" description="Helical" evidence="13">
    <location>
        <begin position="184"/>
        <end position="211"/>
    </location>
</feature>
<dbReference type="SMART" id="SM00388">
    <property type="entry name" value="HisKA"/>
    <property type="match status" value="1"/>
</dbReference>
<feature type="transmembrane region" description="Helical" evidence="13">
    <location>
        <begin position="36"/>
        <end position="53"/>
    </location>
</feature>
<dbReference type="SMART" id="SM00387">
    <property type="entry name" value="HATPase_c"/>
    <property type="match status" value="1"/>
</dbReference>
<proteinExistence type="inferred from homology"/>
<dbReference type="InterPro" id="IPR001734">
    <property type="entry name" value="Na/solute_symporter"/>
</dbReference>
<dbReference type="EC" id="2.7.13.3" evidence="4"/>
<feature type="transmembrane region" description="Helical" evidence="13">
    <location>
        <begin position="367"/>
        <end position="390"/>
    </location>
</feature>
<feature type="transmembrane region" description="Helical" evidence="13">
    <location>
        <begin position="112"/>
        <end position="130"/>
    </location>
</feature>
<keyword evidence="5 11" id="KW-0597">Phosphoprotein</keyword>
<feature type="domain" description="Response regulatory" evidence="15">
    <location>
        <begin position="992"/>
        <end position="1106"/>
    </location>
</feature>
<dbReference type="GO" id="GO:0022857">
    <property type="term" value="F:transmembrane transporter activity"/>
    <property type="evidence" value="ECO:0007669"/>
    <property type="project" value="InterPro"/>
</dbReference>
<sequence>MSAATISFAALAWLGLLFLAALVGEARTRHARLPGAWVYALALGVHCTSWTFFGTVTQAKRSGWWLPPTFVGMIALFAFGWPMLRRLVRLAHERNCTTLADFVAGRLGRSSSLAAVITGVMLLGTVPYLALQLKAVSTSFDLLVQRGDDIPLAGDSALWVAGAMALFAMLFGTRRAAASDRHPGLLLAIACESVFKLVALLAIGIFVVFVLHEGPFELASTARTQLPAPSGGSDGFLTLILLGALAPFTLPHQFHVGVVECADPDDVRRARWRFITYLVLIALPILPLAWAGSLALGDSISSDLYVIGLPMAAGQPGIALLAFLGGLSAATAMVVMATLALSLMLGNHWLAPLLGRSWARGEGSGDLLGHVLWTRRIGIAVILLLAWAYSRVLFGSDALADIGAQSFSALGQLAPAVVVALYLPNWSSRAILVGTIAGVLVWAYVLMLPQVMLSQGMQPDWLVAGWLGFSWLSPGNLLGLGALEPLTRATLVGLAVNVTLLLALARGGRDEVALQGGVALHDLRRLASRFLDAQTVAGLFAGTGGGVADATRLHRVEHALSGVVGAASARLLLNALRRHDVGELETVAELVGETSQALQVNQQLLEAALANMSQGISVVDRDLRLVAWNRRYAELFDYPAELLRVGTPVAELVAWNAARGLAGDPADLTHVERRLRHMRAGTPYVTERVFPGGVVVEIRGNPMPGGGFVATFTDVTAFRRTESELKRVAETLEQRVAERTAESERARAEAERANRAKTRFLAAVSHDLAQPLHAAKLFNHALGQRVTDAGTREAVGNIGGALESAEGLLAGLLDISRLDAGGLKPQHQPFALADLMAGLGSEFGVLAAQRGLQLDVVPTRLWSCSDPQMLRRILQNFLANAVRYTDSGRILFGCRRRGDGIDIEVWDTGPGIAIDDQPLVFEEFRRLQSQGQGLGLGLSIAERTARLLGHPLSLRSWPGRGTVFSLRVPRAAPVVRPEPPAAGEPLQRDGGCVLVVDNDASVLRAMESLLAGWNCRVIPARTREEALAAASTQRPDIVLLDFHLDDGVTGLAVLQALRETTGPVPAVIVTADHSEAVRSAVIAADCHLLQKPLKPLALRALMARLLSRH</sequence>
<feature type="transmembrane region" description="Helical" evidence="13">
    <location>
        <begin position="6"/>
        <end position="24"/>
    </location>
</feature>
<comment type="catalytic activity">
    <reaction evidence="1">
        <text>ATP + protein L-histidine = ADP + protein N-phospho-L-histidine.</text>
        <dbReference type="EC" id="2.7.13.3"/>
    </reaction>
</comment>
<dbReference type="PANTHER" id="PTHR43047">
    <property type="entry name" value="TWO-COMPONENT HISTIDINE PROTEIN KINASE"/>
    <property type="match status" value="1"/>
</dbReference>
<dbReference type="Pfam" id="PF00512">
    <property type="entry name" value="HisKA"/>
    <property type="match status" value="1"/>
</dbReference>
<dbReference type="InterPro" id="IPR001789">
    <property type="entry name" value="Sig_transdc_resp-reg_receiver"/>
</dbReference>
<dbReference type="SMART" id="SM00448">
    <property type="entry name" value="REC"/>
    <property type="match status" value="1"/>
</dbReference>
<dbReference type="GO" id="GO:0000155">
    <property type="term" value="F:phosphorelay sensor kinase activity"/>
    <property type="evidence" value="ECO:0007669"/>
    <property type="project" value="InterPro"/>
</dbReference>
<feature type="domain" description="Histidine kinase" evidence="14">
    <location>
        <begin position="763"/>
        <end position="972"/>
    </location>
</feature>
<dbReference type="GO" id="GO:0005886">
    <property type="term" value="C:plasma membrane"/>
    <property type="evidence" value="ECO:0007669"/>
    <property type="project" value="TreeGrafter"/>
</dbReference>
<dbReference type="PRINTS" id="PR00344">
    <property type="entry name" value="BCTRLSENSOR"/>
</dbReference>
<evidence type="ECO:0000256" key="1">
    <source>
        <dbReference type="ARBA" id="ARBA00000085"/>
    </source>
</evidence>
<comment type="subcellular location">
    <subcellularLocation>
        <location evidence="2">Membrane</location>
        <topology evidence="2">Multi-pass membrane protein</topology>
    </subcellularLocation>
</comment>
<dbReference type="InterPro" id="IPR035965">
    <property type="entry name" value="PAS-like_dom_sf"/>
</dbReference>
<dbReference type="InterPro" id="IPR000014">
    <property type="entry name" value="PAS"/>
</dbReference>
<dbReference type="SUPFAM" id="SSF52172">
    <property type="entry name" value="CheY-like"/>
    <property type="match status" value="1"/>
</dbReference>
<feature type="transmembrane region" description="Helical" evidence="13">
    <location>
        <begin position="430"/>
        <end position="449"/>
    </location>
</feature>
<feature type="transmembrane region" description="Helical" evidence="13">
    <location>
        <begin position="274"/>
        <end position="297"/>
    </location>
</feature>
<gene>
    <name evidence="16" type="ORF">EDC25_1405</name>
</gene>
<name>A0A4S3KZ65_9GAMM</name>
<dbReference type="CDD" id="cd00082">
    <property type="entry name" value="HisKA"/>
    <property type="match status" value="1"/>
</dbReference>
<dbReference type="Pfam" id="PF12860">
    <property type="entry name" value="PAS_7"/>
    <property type="match status" value="1"/>
</dbReference>
<dbReference type="FunFam" id="3.30.565.10:FF:000049">
    <property type="entry name" value="Two-component sensor histidine kinase"/>
    <property type="match status" value="1"/>
</dbReference>
<dbReference type="InterPro" id="IPR005467">
    <property type="entry name" value="His_kinase_dom"/>
</dbReference>
<evidence type="ECO:0000256" key="13">
    <source>
        <dbReference type="SAM" id="Phobius"/>
    </source>
</evidence>
<dbReference type="RefSeq" id="WP_123523073.1">
    <property type="nucleotide sequence ID" value="NZ_JBHLWF010000012.1"/>
</dbReference>